<evidence type="ECO:0000256" key="6">
    <source>
        <dbReference type="SAM" id="Phobius"/>
    </source>
</evidence>
<reference evidence="9 10" key="1">
    <citation type="journal article" date="2015" name="Nature">
        <title>rRNA introns, odd ribosomes, and small enigmatic genomes across a large radiation of phyla.</title>
        <authorList>
            <person name="Brown C.T."/>
            <person name="Hug L.A."/>
            <person name="Thomas B.C."/>
            <person name="Sharon I."/>
            <person name="Castelle C.J."/>
            <person name="Singh A."/>
            <person name="Wilkins M.J."/>
            <person name="Williams K.H."/>
            <person name="Banfield J.F."/>
        </authorList>
    </citation>
    <scope>NUCLEOTIDE SEQUENCE [LARGE SCALE GENOMIC DNA]</scope>
</reference>
<dbReference type="AlphaFoldDB" id="A0A0G0P722"/>
<evidence type="ECO:0000256" key="3">
    <source>
        <dbReference type="ARBA" id="ARBA00022692"/>
    </source>
</evidence>
<feature type="transmembrane region" description="Helical" evidence="6">
    <location>
        <begin position="268"/>
        <end position="290"/>
    </location>
</feature>
<evidence type="ECO:0000256" key="5">
    <source>
        <dbReference type="ARBA" id="ARBA00023136"/>
    </source>
</evidence>
<name>A0A0G0P722_9BACT</name>
<dbReference type="EMBL" id="LBXD01000009">
    <property type="protein sequence ID" value="KKR23738.1"/>
    <property type="molecule type" value="Genomic_DNA"/>
</dbReference>
<comment type="subcellular location">
    <subcellularLocation>
        <location evidence="1">Cell membrane</location>
        <topology evidence="1">Multi-pass membrane protein</topology>
    </subcellularLocation>
</comment>
<organism evidence="9 10">
    <name type="scientific">Candidatus Yanofskybacteria bacterium GW2011_GWD2_39_48</name>
    <dbReference type="NCBI Taxonomy" id="1619031"/>
    <lineage>
        <taxon>Bacteria</taxon>
        <taxon>Candidatus Yanofskyibacteriota</taxon>
    </lineage>
</organism>
<evidence type="ECO:0000313" key="9">
    <source>
        <dbReference type="EMBL" id="KKR23738.1"/>
    </source>
</evidence>
<comment type="caution">
    <text evidence="9">The sequence shown here is derived from an EMBL/GenBank/DDBJ whole genome shotgun (WGS) entry which is preliminary data.</text>
</comment>
<keyword evidence="4 6" id="KW-1133">Transmembrane helix</keyword>
<dbReference type="PANTHER" id="PTHR30619:SF7">
    <property type="entry name" value="BETA-LACTAMASE DOMAIN PROTEIN"/>
    <property type="match status" value="1"/>
</dbReference>
<feature type="transmembrane region" description="Helical" evidence="6">
    <location>
        <begin position="35"/>
        <end position="56"/>
    </location>
</feature>
<evidence type="ECO:0000259" key="7">
    <source>
        <dbReference type="Pfam" id="PF03772"/>
    </source>
</evidence>
<dbReference type="Pfam" id="PF03772">
    <property type="entry name" value="Competence"/>
    <property type="match status" value="1"/>
</dbReference>
<feature type="transmembrane region" description="Helical" evidence="6">
    <location>
        <begin position="12"/>
        <end position="29"/>
    </location>
</feature>
<keyword evidence="3 6" id="KW-0812">Transmembrane</keyword>
<evidence type="ECO:0000256" key="1">
    <source>
        <dbReference type="ARBA" id="ARBA00004651"/>
    </source>
</evidence>
<feature type="domain" description="ComEC/Rec2-related protein" evidence="7">
    <location>
        <begin position="244"/>
        <end position="290"/>
    </location>
</feature>
<evidence type="ECO:0000256" key="2">
    <source>
        <dbReference type="ARBA" id="ARBA00022475"/>
    </source>
</evidence>
<dbReference type="InterPro" id="IPR052159">
    <property type="entry name" value="Competence_DNA_uptake"/>
</dbReference>
<dbReference type="InterPro" id="IPR025405">
    <property type="entry name" value="DUF4131"/>
</dbReference>
<evidence type="ECO:0000313" key="10">
    <source>
        <dbReference type="Proteomes" id="UP000034764"/>
    </source>
</evidence>
<feature type="domain" description="DUF4131" evidence="8">
    <location>
        <begin position="36"/>
        <end position="196"/>
    </location>
</feature>
<sequence>MHKLNLHKSQVFFYLMIAFMSGIFIASILPIAQSLISIILIVAIIGLAVVTYQKTFNNDDLGIYKRRLFAILFFSIILFSIGAWYFNKYSAKHSFVREVSDRNIEIMFRGYIDGEPRAQGQAQTYIFRVKEIILPKYGILTDEKILVTDRLFPSRRYGEFLVLAGKPKSPDELDNDSYVNYLKTQGATGTLSFPKISDDKKLSISSLEKLSINGYKIIFRIKSHFEGAISRSISEPNGSFVGGILLGSRQSISDDLKNDFNKTSTTHILAISGYNIAIVSAVFLSLLIVFER</sequence>
<accession>A0A0G0P722</accession>
<dbReference type="Pfam" id="PF13567">
    <property type="entry name" value="DUF4131"/>
    <property type="match status" value="1"/>
</dbReference>
<evidence type="ECO:0000259" key="8">
    <source>
        <dbReference type="Pfam" id="PF13567"/>
    </source>
</evidence>
<keyword evidence="2" id="KW-1003">Cell membrane</keyword>
<feature type="transmembrane region" description="Helical" evidence="6">
    <location>
        <begin position="68"/>
        <end position="86"/>
    </location>
</feature>
<protein>
    <submittedName>
        <fullName evidence="9">Internalization-related competence protein ComEC/Rec2 protein</fullName>
    </submittedName>
</protein>
<dbReference type="Proteomes" id="UP000034764">
    <property type="component" value="Unassembled WGS sequence"/>
</dbReference>
<proteinExistence type="predicted"/>
<dbReference type="PANTHER" id="PTHR30619">
    <property type="entry name" value="DNA INTERNALIZATION/COMPETENCE PROTEIN COMEC/REC2"/>
    <property type="match status" value="1"/>
</dbReference>
<dbReference type="InterPro" id="IPR004477">
    <property type="entry name" value="ComEC_N"/>
</dbReference>
<dbReference type="GO" id="GO:0005886">
    <property type="term" value="C:plasma membrane"/>
    <property type="evidence" value="ECO:0007669"/>
    <property type="project" value="UniProtKB-SubCell"/>
</dbReference>
<keyword evidence="5 6" id="KW-0472">Membrane</keyword>
<gene>
    <name evidence="9" type="ORF">UT53_C0009G0032</name>
</gene>
<evidence type="ECO:0000256" key="4">
    <source>
        <dbReference type="ARBA" id="ARBA00022989"/>
    </source>
</evidence>